<reference evidence="1 2" key="1">
    <citation type="journal article" date="2011" name="Science">
        <title>The Selaginella genome identifies genetic changes associated with the evolution of vascular plants.</title>
        <authorList>
            <person name="Banks J.A."/>
            <person name="Nishiyama T."/>
            <person name="Hasebe M."/>
            <person name="Bowman J.L."/>
            <person name="Gribskov M."/>
            <person name="dePamphilis C."/>
            <person name="Albert V.A."/>
            <person name="Aono N."/>
            <person name="Aoyama T."/>
            <person name="Ambrose B.A."/>
            <person name="Ashton N.W."/>
            <person name="Axtell M.J."/>
            <person name="Barker E."/>
            <person name="Barker M.S."/>
            <person name="Bennetzen J.L."/>
            <person name="Bonawitz N.D."/>
            <person name="Chapple C."/>
            <person name="Cheng C."/>
            <person name="Correa L.G."/>
            <person name="Dacre M."/>
            <person name="DeBarry J."/>
            <person name="Dreyer I."/>
            <person name="Elias M."/>
            <person name="Engstrom E.M."/>
            <person name="Estelle M."/>
            <person name="Feng L."/>
            <person name="Finet C."/>
            <person name="Floyd S.K."/>
            <person name="Frommer W.B."/>
            <person name="Fujita T."/>
            <person name="Gramzow L."/>
            <person name="Gutensohn M."/>
            <person name="Harholt J."/>
            <person name="Hattori M."/>
            <person name="Heyl A."/>
            <person name="Hirai T."/>
            <person name="Hiwatashi Y."/>
            <person name="Ishikawa M."/>
            <person name="Iwata M."/>
            <person name="Karol K.G."/>
            <person name="Koehler B."/>
            <person name="Kolukisaoglu U."/>
            <person name="Kubo M."/>
            <person name="Kurata T."/>
            <person name="Lalonde S."/>
            <person name="Li K."/>
            <person name="Li Y."/>
            <person name="Litt A."/>
            <person name="Lyons E."/>
            <person name="Manning G."/>
            <person name="Maruyama T."/>
            <person name="Michael T.P."/>
            <person name="Mikami K."/>
            <person name="Miyazaki S."/>
            <person name="Morinaga S."/>
            <person name="Murata T."/>
            <person name="Mueller-Roeber B."/>
            <person name="Nelson D.R."/>
            <person name="Obara M."/>
            <person name="Oguri Y."/>
            <person name="Olmstead R.G."/>
            <person name="Onodera N."/>
            <person name="Petersen B.L."/>
            <person name="Pils B."/>
            <person name="Prigge M."/>
            <person name="Rensing S.A."/>
            <person name="Riano-Pachon D.M."/>
            <person name="Roberts A.W."/>
            <person name="Sato Y."/>
            <person name="Scheller H.V."/>
            <person name="Schulz B."/>
            <person name="Schulz C."/>
            <person name="Shakirov E.V."/>
            <person name="Shibagaki N."/>
            <person name="Shinohara N."/>
            <person name="Shippen D.E."/>
            <person name="Soerensen I."/>
            <person name="Sotooka R."/>
            <person name="Sugimoto N."/>
            <person name="Sugita M."/>
            <person name="Sumikawa N."/>
            <person name="Tanurdzic M."/>
            <person name="Theissen G."/>
            <person name="Ulvskov P."/>
            <person name="Wakazuki S."/>
            <person name="Weng J.K."/>
            <person name="Willats W.W."/>
            <person name="Wipf D."/>
            <person name="Wolf P.G."/>
            <person name="Yang L."/>
            <person name="Zimmer A.D."/>
            <person name="Zhu Q."/>
            <person name="Mitros T."/>
            <person name="Hellsten U."/>
            <person name="Loque D."/>
            <person name="Otillar R."/>
            <person name="Salamov A."/>
            <person name="Schmutz J."/>
            <person name="Shapiro H."/>
            <person name="Lindquist E."/>
            <person name="Lucas S."/>
            <person name="Rokhsar D."/>
            <person name="Grigoriev I.V."/>
        </authorList>
    </citation>
    <scope>NUCLEOTIDE SEQUENCE [LARGE SCALE GENOMIC DNA]</scope>
</reference>
<evidence type="ECO:0000313" key="1">
    <source>
        <dbReference type="EMBL" id="EFJ11702.1"/>
    </source>
</evidence>
<evidence type="ECO:0000313" key="2">
    <source>
        <dbReference type="Proteomes" id="UP000001514"/>
    </source>
</evidence>
<accession>D8SUY3</accession>
<dbReference type="HOGENOM" id="CLU_845654_0_0_1"/>
<keyword evidence="2" id="KW-1185">Reference proteome</keyword>
<dbReference type="KEGG" id="smo:SELMODRAFT_425981"/>
<sequence>MYLIHGTTRVYVVSLLYTSRRIFHTGLQPGTSMRIMLAIDRKDIENLFGPFLFNVEGATLSKAKLLVHTPPIAELPPKQECHSCDAIANKANGNWAIVIYLYNVIEHLTDKHWLSYQKKLNQNKNNEEEDFVDEKDILPLPKETFPTQDNMDITKVEEQDRPMVVYDSDNRSLEDHGVLPPPFPEGRGFTPFTFMELLDNFFIVNMKRFLPYKMPSQPLRDLCRNWVATEQLRELFDTIETLYLVYVSEIGGALVWEEATIDVDGPHAKAIKEAICQIPRLMLVHSRMLQQEKWDVAVFVGWLLFQAFKYVSLKELSKFHHFVVDSPEF</sequence>
<organism evidence="2">
    <name type="scientific">Selaginella moellendorffii</name>
    <name type="common">Spikemoss</name>
    <dbReference type="NCBI Taxonomy" id="88036"/>
    <lineage>
        <taxon>Eukaryota</taxon>
        <taxon>Viridiplantae</taxon>
        <taxon>Streptophyta</taxon>
        <taxon>Embryophyta</taxon>
        <taxon>Tracheophyta</taxon>
        <taxon>Lycopodiopsida</taxon>
        <taxon>Selaginellales</taxon>
        <taxon>Selaginellaceae</taxon>
        <taxon>Selaginella</taxon>
    </lineage>
</organism>
<dbReference type="Gramene" id="EFJ11702">
    <property type="protein sequence ID" value="EFJ11702"/>
    <property type="gene ID" value="SELMODRAFT_425981"/>
</dbReference>
<dbReference type="EMBL" id="GL377644">
    <property type="protein sequence ID" value="EFJ11702.1"/>
    <property type="molecule type" value="Genomic_DNA"/>
</dbReference>
<protein>
    <submittedName>
        <fullName evidence="1">Uncharacterized protein</fullName>
    </submittedName>
</protein>
<dbReference type="Proteomes" id="UP000001514">
    <property type="component" value="Unassembled WGS sequence"/>
</dbReference>
<dbReference type="InParanoid" id="D8SUY3"/>
<gene>
    <name evidence="1" type="ORF">SELMODRAFT_425981</name>
</gene>
<dbReference type="AlphaFoldDB" id="D8SUY3"/>
<name>D8SUY3_SELML</name>
<proteinExistence type="predicted"/>